<gene>
    <name evidence="1" type="ORF">ACHAWO_013384</name>
</gene>
<protein>
    <submittedName>
        <fullName evidence="1">Uncharacterized protein</fullName>
    </submittedName>
</protein>
<dbReference type="AlphaFoldDB" id="A0ABD3N1P6"/>
<organism evidence="1 2">
    <name type="scientific">Cyclotella atomus</name>
    <dbReference type="NCBI Taxonomy" id="382360"/>
    <lineage>
        <taxon>Eukaryota</taxon>
        <taxon>Sar</taxon>
        <taxon>Stramenopiles</taxon>
        <taxon>Ochrophyta</taxon>
        <taxon>Bacillariophyta</taxon>
        <taxon>Coscinodiscophyceae</taxon>
        <taxon>Thalassiosirophycidae</taxon>
        <taxon>Stephanodiscales</taxon>
        <taxon>Stephanodiscaceae</taxon>
        <taxon>Cyclotella</taxon>
    </lineage>
</organism>
<sequence>MTIEAFVDGSVFTVVSICRLVAKGIPCYTPSNEISCFKIPRGSCLCGTAFAAKECLWTIDIHTGTKQIGACDVARLQFCLPYKWLMSVYQCCCEVRSDCRKNRYSKLNTICTSSITPMWNEKWMSVLKATQEVRL</sequence>
<accession>A0ABD3N1P6</accession>
<keyword evidence="2" id="KW-1185">Reference proteome</keyword>
<evidence type="ECO:0000313" key="2">
    <source>
        <dbReference type="Proteomes" id="UP001530400"/>
    </source>
</evidence>
<name>A0ABD3N1P6_9STRA</name>
<dbReference type="Proteomes" id="UP001530400">
    <property type="component" value="Unassembled WGS sequence"/>
</dbReference>
<comment type="caution">
    <text evidence="1">The sequence shown here is derived from an EMBL/GenBank/DDBJ whole genome shotgun (WGS) entry which is preliminary data.</text>
</comment>
<dbReference type="EMBL" id="JALLPJ020001319">
    <property type="protein sequence ID" value="KAL3770008.1"/>
    <property type="molecule type" value="Genomic_DNA"/>
</dbReference>
<proteinExistence type="predicted"/>
<evidence type="ECO:0000313" key="1">
    <source>
        <dbReference type="EMBL" id="KAL3770008.1"/>
    </source>
</evidence>
<reference evidence="1 2" key="1">
    <citation type="submission" date="2024-10" db="EMBL/GenBank/DDBJ databases">
        <title>Updated reference genomes for cyclostephanoid diatoms.</title>
        <authorList>
            <person name="Roberts W.R."/>
            <person name="Alverson A.J."/>
        </authorList>
    </citation>
    <scope>NUCLEOTIDE SEQUENCE [LARGE SCALE GENOMIC DNA]</scope>
    <source>
        <strain evidence="1 2">AJA010-31</strain>
    </source>
</reference>